<dbReference type="InterPro" id="IPR004220">
    <property type="entry name" value="5-COMe_2-OHmuconate_Isoase"/>
</dbReference>
<evidence type="ECO:0000313" key="2">
    <source>
        <dbReference type="Proteomes" id="UP001597059"/>
    </source>
</evidence>
<dbReference type="CDD" id="cd00580">
    <property type="entry name" value="CHMI"/>
    <property type="match status" value="1"/>
</dbReference>
<dbReference type="Pfam" id="PF02962">
    <property type="entry name" value="CHMI"/>
    <property type="match status" value="1"/>
</dbReference>
<dbReference type="Proteomes" id="UP001597059">
    <property type="component" value="Unassembled WGS sequence"/>
</dbReference>
<keyword evidence="2" id="KW-1185">Reference proteome</keyword>
<gene>
    <name evidence="1" type="ORF">ACFQ45_14685</name>
</gene>
<dbReference type="Gene3D" id="3.30.429.10">
    <property type="entry name" value="Macrophage Migration Inhibitory Factor"/>
    <property type="match status" value="1"/>
</dbReference>
<organism evidence="1 2">
    <name type="scientific">Rhodanobacter aciditrophus</name>
    <dbReference type="NCBI Taxonomy" id="1623218"/>
    <lineage>
        <taxon>Bacteria</taxon>
        <taxon>Pseudomonadati</taxon>
        <taxon>Pseudomonadota</taxon>
        <taxon>Gammaproteobacteria</taxon>
        <taxon>Lysobacterales</taxon>
        <taxon>Rhodanobacteraceae</taxon>
        <taxon>Rhodanobacter</taxon>
    </lineage>
</organism>
<protein>
    <submittedName>
        <fullName evidence="1">5-carboxymethyl-2-hydroxymuconate Delta-isomerase</fullName>
    </submittedName>
</protein>
<dbReference type="PANTHER" id="PTHR37950:SF1">
    <property type="entry name" value="4-HYDROXYPHENYLACETATE CATABOLISM PROTEIN"/>
    <property type="match status" value="1"/>
</dbReference>
<dbReference type="RefSeq" id="WP_377369009.1">
    <property type="nucleotide sequence ID" value="NZ_JBHTMN010000017.1"/>
</dbReference>
<name>A0ABW4B5J4_9GAMM</name>
<reference evidence="2" key="1">
    <citation type="journal article" date="2019" name="Int. J. Syst. Evol. Microbiol.">
        <title>The Global Catalogue of Microorganisms (GCM) 10K type strain sequencing project: providing services to taxonomists for standard genome sequencing and annotation.</title>
        <authorList>
            <consortium name="The Broad Institute Genomics Platform"/>
            <consortium name="The Broad Institute Genome Sequencing Center for Infectious Disease"/>
            <person name="Wu L."/>
            <person name="Ma J."/>
        </authorList>
    </citation>
    <scope>NUCLEOTIDE SEQUENCE [LARGE SCALE GENOMIC DNA]</scope>
    <source>
        <strain evidence="2">JCM 30774</strain>
    </source>
</reference>
<proteinExistence type="predicted"/>
<dbReference type="EMBL" id="JBHTMN010000017">
    <property type="protein sequence ID" value="MFD1384615.1"/>
    <property type="molecule type" value="Genomic_DNA"/>
</dbReference>
<dbReference type="PANTHER" id="PTHR37950">
    <property type="entry name" value="4-HYDROXYPHENYLACETATE CATABOLISM PROTEIN"/>
    <property type="match status" value="1"/>
</dbReference>
<dbReference type="SUPFAM" id="SSF55331">
    <property type="entry name" value="Tautomerase/MIF"/>
    <property type="match status" value="1"/>
</dbReference>
<accession>A0ABW4B5J4</accession>
<evidence type="ECO:0000313" key="1">
    <source>
        <dbReference type="EMBL" id="MFD1384615.1"/>
    </source>
</evidence>
<comment type="caution">
    <text evidence="1">The sequence shown here is derived from an EMBL/GenBank/DDBJ whole genome shotgun (WGS) entry which is preliminary data.</text>
</comment>
<dbReference type="InterPro" id="IPR014347">
    <property type="entry name" value="Tautomerase/MIF_sf"/>
</dbReference>
<sequence length="115" mass="13081">MPHCILEYSQNLEQEVPPMDLLEAVQEACINSQLFQPSDIKLRAFPCKHFITGGAQDAFIHVTVRILSGRTQEQKTLLSQSVLEALCRFALKQVSLTVEILEMENESYMRKVFPA</sequence>